<comment type="caution">
    <text evidence="1">The sequence shown here is derived from an EMBL/GenBank/DDBJ whole genome shotgun (WGS) entry which is preliminary data.</text>
</comment>
<protein>
    <submittedName>
        <fullName evidence="1">Uncharacterized protein</fullName>
    </submittedName>
</protein>
<gene>
    <name evidence="1" type="ORF">DX130_10005</name>
</gene>
<dbReference type="AlphaFoldDB" id="A0A371PM78"/>
<keyword evidence="2" id="KW-1185">Reference proteome</keyword>
<evidence type="ECO:0000313" key="2">
    <source>
        <dbReference type="Proteomes" id="UP000261905"/>
    </source>
</evidence>
<accession>A0A371PM78</accession>
<proteinExistence type="predicted"/>
<organism evidence="1 2">
    <name type="scientific">Paenibacillus paeoniae</name>
    <dbReference type="NCBI Taxonomy" id="2292705"/>
    <lineage>
        <taxon>Bacteria</taxon>
        <taxon>Bacillati</taxon>
        <taxon>Bacillota</taxon>
        <taxon>Bacilli</taxon>
        <taxon>Bacillales</taxon>
        <taxon>Paenibacillaceae</taxon>
        <taxon>Paenibacillus</taxon>
    </lineage>
</organism>
<evidence type="ECO:0000313" key="1">
    <source>
        <dbReference type="EMBL" id="REK77312.1"/>
    </source>
</evidence>
<reference evidence="1 2" key="1">
    <citation type="submission" date="2018-08" db="EMBL/GenBank/DDBJ databases">
        <title>Paenibacillus sp. M4BSY-1, whole genome shotgun sequence.</title>
        <authorList>
            <person name="Tuo L."/>
        </authorList>
    </citation>
    <scope>NUCLEOTIDE SEQUENCE [LARGE SCALE GENOMIC DNA]</scope>
    <source>
        <strain evidence="1 2">M4BSY-1</strain>
    </source>
</reference>
<dbReference type="EMBL" id="QUBQ01000001">
    <property type="protein sequence ID" value="REK77312.1"/>
    <property type="molecule type" value="Genomic_DNA"/>
</dbReference>
<name>A0A371PM78_9BACL</name>
<dbReference type="Proteomes" id="UP000261905">
    <property type="component" value="Unassembled WGS sequence"/>
</dbReference>
<sequence length="82" mass="9415">MIERLALWRRLFLHGRTLGEWYSQAALSRHTIMKLQGRSLLSLSLRDSVEIYYQGIISSNSVNTGKDNSTELHIYLSGGTFR</sequence>